<dbReference type="InterPro" id="IPR010982">
    <property type="entry name" value="Lambda_DNA-bd_dom_sf"/>
</dbReference>
<dbReference type="GeneID" id="86056003"/>
<dbReference type="InterPro" id="IPR001387">
    <property type="entry name" value="Cro/C1-type_HTH"/>
</dbReference>
<dbReference type="SUPFAM" id="SSF47413">
    <property type="entry name" value="lambda repressor-like DNA-binding domains"/>
    <property type="match status" value="1"/>
</dbReference>
<evidence type="ECO:0000313" key="4">
    <source>
        <dbReference type="Proteomes" id="UP000436047"/>
    </source>
</evidence>
<dbReference type="GO" id="GO:0005829">
    <property type="term" value="C:cytosol"/>
    <property type="evidence" value="ECO:0007669"/>
    <property type="project" value="TreeGrafter"/>
</dbReference>
<dbReference type="PANTHER" id="PTHR46797">
    <property type="entry name" value="HTH-TYPE TRANSCRIPTIONAL REGULATOR"/>
    <property type="match status" value="1"/>
</dbReference>
<dbReference type="RefSeq" id="WP_102288605.1">
    <property type="nucleotide sequence ID" value="NZ_AP031441.1"/>
</dbReference>
<dbReference type="CDD" id="cd00093">
    <property type="entry name" value="HTH_XRE"/>
    <property type="match status" value="1"/>
</dbReference>
<proteinExistence type="predicted"/>
<evidence type="ECO:0000313" key="3">
    <source>
        <dbReference type="EMBL" id="MSS91115.1"/>
    </source>
</evidence>
<dbReference type="PROSITE" id="PS50943">
    <property type="entry name" value="HTH_CROC1"/>
    <property type="match status" value="1"/>
</dbReference>
<dbReference type="PANTHER" id="PTHR46797:SF1">
    <property type="entry name" value="METHYLPHOSPHONATE SYNTHASE"/>
    <property type="match status" value="1"/>
</dbReference>
<sequence length="62" mass="6604">MSVGENIKKRREAKGLSQAELAGAIGVGQSYLSQIERGTKTASIQLGKQIAEILECTLDELA</sequence>
<organism evidence="3 4">
    <name type="scientific">Eisenbergiella porci</name>
    <dbReference type="NCBI Taxonomy" id="2652274"/>
    <lineage>
        <taxon>Bacteria</taxon>
        <taxon>Bacillati</taxon>
        <taxon>Bacillota</taxon>
        <taxon>Clostridia</taxon>
        <taxon>Lachnospirales</taxon>
        <taxon>Lachnospiraceae</taxon>
        <taxon>Eisenbergiella</taxon>
    </lineage>
</organism>
<dbReference type="Pfam" id="PF01381">
    <property type="entry name" value="HTH_3"/>
    <property type="match status" value="1"/>
</dbReference>
<dbReference type="SMART" id="SM00530">
    <property type="entry name" value="HTH_XRE"/>
    <property type="match status" value="1"/>
</dbReference>
<dbReference type="GO" id="GO:0003677">
    <property type="term" value="F:DNA binding"/>
    <property type="evidence" value="ECO:0007669"/>
    <property type="project" value="UniProtKB-KW"/>
</dbReference>
<comment type="caution">
    <text evidence="3">The sequence shown here is derived from an EMBL/GenBank/DDBJ whole genome shotgun (WGS) entry which is preliminary data.</text>
</comment>
<gene>
    <name evidence="3" type="ORF">FYJ45_23620</name>
</gene>
<accession>A0A6N7WMW0</accession>
<keyword evidence="4" id="KW-1185">Reference proteome</keyword>
<feature type="domain" description="HTH cro/C1-type" evidence="2">
    <location>
        <begin position="7"/>
        <end position="61"/>
    </location>
</feature>
<evidence type="ECO:0000256" key="1">
    <source>
        <dbReference type="ARBA" id="ARBA00023125"/>
    </source>
</evidence>
<dbReference type="InterPro" id="IPR050807">
    <property type="entry name" value="TransReg_Diox_bact_type"/>
</dbReference>
<reference evidence="3 4" key="1">
    <citation type="submission" date="2019-08" db="EMBL/GenBank/DDBJ databases">
        <title>In-depth cultivation of the pig gut microbiome towards novel bacterial diversity and tailored functional studies.</title>
        <authorList>
            <person name="Wylensek D."/>
            <person name="Hitch T.C.A."/>
            <person name="Clavel T."/>
        </authorList>
    </citation>
    <scope>NUCLEOTIDE SEQUENCE [LARGE SCALE GENOMIC DNA]</scope>
    <source>
        <strain evidence="3 4">WCA-389-WT-23B</strain>
    </source>
</reference>
<dbReference type="EMBL" id="VUMI01000056">
    <property type="protein sequence ID" value="MSS91115.1"/>
    <property type="molecule type" value="Genomic_DNA"/>
</dbReference>
<protein>
    <submittedName>
        <fullName evidence="3">Helix-turn-helix transcriptional regulator</fullName>
    </submittedName>
</protein>
<keyword evidence="1" id="KW-0238">DNA-binding</keyword>
<dbReference type="AlphaFoldDB" id="A0A6N7WMW0"/>
<dbReference type="GO" id="GO:0003700">
    <property type="term" value="F:DNA-binding transcription factor activity"/>
    <property type="evidence" value="ECO:0007669"/>
    <property type="project" value="TreeGrafter"/>
</dbReference>
<evidence type="ECO:0000259" key="2">
    <source>
        <dbReference type="PROSITE" id="PS50943"/>
    </source>
</evidence>
<name>A0A6N7WMW0_9FIRM</name>
<dbReference type="Gene3D" id="1.10.260.40">
    <property type="entry name" value="lambda repressor-like DNA-binding domains"/>
    <property type="match status" value="1"/>
</dbReference>
<dbReference type="Proteomes" id="UP000436047">
    <property type="component" value="Unassembled WGS sequence"/>
</dbReference>